<evidence type="ECO:0000313" key="3">
    <source>
        <dbReference type="Proteomes" id="UP000703269"/>
    </source>
</evidence>
<feature type="compositionally biased region" description="Pro residues" evidence="1">
    <location>
        <begin position="218"/>
        <end position="237"/>
    </location>
</feature>
<sequence length="461" mass="49175">MQRPLTLHASALTDPEYTLYTTALLDLAGEDAASHPHDDSYYAALVVSARETRAWVRGRYTELAPARVDAVLKLFTPNIAPADTLSGGQFFAALRLVTHIRHGRPLDGSLVFVQAHPDDAASPPLQNSSPSSVEQVTTNDSPAHSRNTSREGHLIDDSPSPSVPPALPPKPTLPPTPSSSTNPFINRTKTQESIATVSSATTATPIGTLRAKSTPAPILQPQPVIPPLPPRKSAPAPPEDKSKPPPPPPPRHATGNLTQGGGSPFAFWHNQSTVQSPNTLIQQSLQAGRIAQSLKKADQKLEKERVMQVLKSSAPSGSKDAGKDKRTRSESPSKGIAALTISPPGPSAIARSYSVSSGSDTSSVDAPKSLRDSAAQSAGTRAAGCDRVGRVRCSWLRGDGEGSAWLTTRLRSVTAVSLMRTSFALTSLSRCWLRDRQDLTRSDSLLLTDDRRLGLVSLWRL</sequence>
<name>A0A9P3GPR5_9APHY</name>
<dbReference type="OrthoDB" id="2553626at2759"/>
<evidence type="ECO:0000313" key="2">
    <source>
        <dbReference type="EMBL" id="GJE98843.1"/>
    </source>
</evidence>
<feature type="region of interest" description="Disordered" evidence="1">
    <location>
        <begin position="117"/>
        <end position="274"/>
    </location>
</feature>
<comment type="caution">
    <text evidence="2">The sequence shown here is derived from an EMBL/GenBank/DDBJ whole genome shotgun (WGS) entry which is preliminary data.</text>
</comment>
<feature type="region of interest" description="Disordered" evidence="1">
    <location>
        <begin position="307"/>
        <end position="381"/>
    </location>
</feature>
<evidence type="ECO:0000256" key="1">
    <source>
        <dbReference type="SAM" id="MobiDB-lite"/>
    </source>
</evidence>
<gene>
    <name evidence="2" type="ORF">PsYK624_150800</name>
</gene>
<dbReference type="Proteomes" id="UP000703269">
    <property type="component" value="Unassembled WGS sequence"/>
</dbReference>
<keyword evidence="3" id="KW-1185">Reference proteome</keyword>
<organism evidence="2 3">
    <name type="scientific">Phanerochaete sordida</name>
    <dbReference type="NCBI Taxonomy" id="48140"/>
    <lineage>
        <taxon>Eukaryota</taxon>
        <taxon>Fungi</taxon>
        <taxon>Dikarya</taxon>
        <taxon>Basidiomycota</taxon>
        <taxon>Agaricomycotina</taxon>
        <taxon>Agaricomycetes</taxon>
        <taxon>Polyporales</taxon>
        <taxon>Phanerochaetaceae</taxon>
        <taxon>Phanerochaete</taxon>
    </lineage>
</organism>
<accession>A0A9P3GPR5</accession>
<feature type="compositionally biased region" description="Basic and acidic residues" evidence="1">
    <location>
        <begin position="320"/>
        <end position="331"/>
    </location>
</feature>
<protein>
    <submittedName>
        <fullName evidence="2">Uncharacterized protein</fullName>
    </submittedName>
</protein>
<feature type="compositionally biased region" description="Polar residues" evidence="1">
    <location>
        <begin position="124"/>
        <end position="146"/>
    </location>
</feature>
<proteinExistence type="predicted"/>
<feature type="compositionally biased region" description="Pro residues" evidence="1">
    <location>
        <begin position="161"/>
        <end position="177"/>
    </location>
</feature>
<dbReference type="EMBL" id="BPQB01000095">
    <property type="protein sequence ID" value="GJE98843.1"/>
    <property type="molecule type" value="Genomic_DNA"/>
</dbReference>
<feature type="compositionally biased region" description="Low complexity" evidence="1">
    <location>
        <begin position="352"/>
        <end position="363"/>
    </location>
</feature>
<feature type="compositionally biased region" description="Low complexity" evidence="1">
    <location>
        <begin position="193"/>
        <end position="204"/>
    </location>
</feature>
<reference evidence="2 3" key="1">
    <citation type="submission" date="2021-08" db="EMBL/GenBank/DDBJ databases">
        <title>Draft Genome Sequence of Phanerochaete sordida strain YK-624.</title>
        <authorList>
            <person name="Mori T."/>
            <person name="Dohra H."/>
            <person name="Suzuki T."/>
            <person name="Kawagishi H."/>
            <person name="Hirai H."/>
        </authorList>
    </citation>
    <scope>NUCLEOTIDE SEQUENCE [LARGE SCALE GENOMIC DNA]</scope>
    <source>
        <strain evidence="2 3">YK-624</strain>
    </source>
</reference>
<dbReference type="AlphaFoldDB" id="A0A9P3GPR5"/>